<name>A0A820JQP1_9BILA</name>
<dbReference type="EMBL" id="CAJOAZ010018952">
    <property type="protein sequence ID" value="CAF4331343.1"/>
    <property type="molecule type" value="Genomic_DNA"/>
</dbReference>
<accession>A0A820JQP1</accession>
<dbReference type="Proteomes" id="UP000663844">
    <property type="component" value="Unassembled WGS sequence"/>
</dbReference>
<proteinExistence type="predicted"/>
<evidence type="ECO:0000313" key="1">
    <source>
        <dbReference type="EMBL" id="CAF4331343.1"/>
    </source>
</evidence>
<evidence type="ECO:0000313" key="2">
    <source>
        <dbReference type="Proteomes" id="UP000663844"/>
    </source>
</evidence>
<organism evidence="1 2">
    <name type="scientific">Adineta steineri</name>
    <dbReference type="NCBI Taxonomy" id="433720"/>
    <lineage>
        <taxon>Eukaryota</taxon>
        <taxon>Metazoa</taxon>
        <taxon>Spiralia</taxon>
        <taxon>Gnathifera</taxon>
        <taxon>Rotifera</taxon>
        <taxon>Eurotatoria</taxon>
        <taxon>Bdelloidea</taxon>
        <taxon>Adinetida</taxon>
        <taxon>Adinetidae</taxon>
        <taxon>Adineta</taxon>
    </lineage>
</organism>
<reference evidence="1" key="1">
    <citation type="submission" date="2021-02" db="EMBL/GenBank/DDBJ databases">
        <authorList>
            <person name="Nowell W R."/>
        </authorList>
    </citation>
    <scope>NUCLEOTIDE SEQUENCE</scope>
</reference>
<dbReference type="AlphaFoldDB" id="A0A820JQP1"/>
<comment type="caution">
    <text evidence="1">The sequence shown here is derived from an EMBL/GenBank/DDBJ whole genome shotgun (WGS) entry which is preliminary data.</text>
</comment>
<gene>
    <name evidence="1" type="ORF">OXD698_LOCUS47711</name>
</gene>
<feature type="non-terminal residue" evidence="1">
    <location>
        <position position="62"/>
    </location>
</feature>
<protein>
    <submittedName>
        <fullName evidence="1">Uncharacterized protein</fullName>
    </submittedName>
</protein>
<sequence>MHYVCCPLFIPDGYIYSSDEDIHRHLNLSSYVKRFSQKFRFSSNQKNFNDEFDEISLTDNED</sequence>